<reference evidence="5 6" key="1">
    <citation type="journal article" date="2015" name="Stand. Genomic Sci.">
        <title>Genomic Encyclopedia of Bacterial and Archaeal Type Strains, Phase III: the genomes of soil and plant-associated and newly described type strains.</title>
        <authorList>
            <person name="Whitman W.B."/>
            <person name="Woyke T."/>
            <person name="Klenk H.P."/>
            <person name="Zhou Y."/>
            <person name="Lilburn T.G."/>
            <person name="Beck B.J."/>
            <person name="De Vos P."/>
            <person name="Vandamme P."/>
            <person name="Eisen J.A."/>
            <person name="Garrity G."/>
            <person name="Hugenholtz P."/>
            <person name="Kyrpides N.C."/>
        </authorList>
    </citation>
    <scope>NUCLEOTIDE SEQUENCE [LARGE SCALE GENOMIC DNA]</scope>
    <source>
        <strain evidence="5 6">DSM 64</strain>
    </source>
</reference>
<evidence type="ECO:0000313" key="6">
    <source>
        <dbReference type="Proteomes" id="UP000321485"/>
    </source>
</evidence>
<feature type="domain" description="Type I restriction modification DNA specificity" evidence="4">
    <location>
        <begin position="58"/>
        <end position="168"/>
    </location>
</feature>
<dbReference type="PANTHER" id="PTHR30408:SF13">
    <property type="entry name" value="TYPE I RESTRICTION ENZYME HINDI SPECIFICITY SUBUNIT"/>
    <property type="match status" value="1"/>
</dbReference>
<dbReference type="InterPro" id="IPR000055">
    <property type="entry name" value="Restrct_endonuc_typeI_TRD"/>
</dbReference>
<dbReference type="GO" id="GO:0003677">
    <property type="term" value="F:DNA binding"/>
    <property type="evidence" value="ECO:0007669"/>
    <property type="project" value="UniProtKB-KW"/>
</dbReference>
<evidence type="ECO:0000259" key="4">
    <source>
        <dbReference type="Pfam" id="PF01420"/>
    </source>
</evidence>
<feature type="domain" description="Type I restriction modification DNA specificity" evidence="4">
    <location>
        <begin position="247"/>
        <end position="395"/>
    </location>
</feature>
<gene>
    <name evidence="5" type="ORF">ATF69_4118</name>
</gene>
<dbReference type="Pfam" id="PF01420">
    <property type="entry name" value="Methylase_S"/>
    <property type="match status" value="2"/>
</dbReference>
<evidence type="ECO:0000256" key="2">
    <source>
        <dbReference type="ARBA" id="ARBA00022747"/>
    </source>
</evidence>
<evidence type="ECO:0000313" key="5">
    <source>
        <dbReference type="EMBL" id="TWG33765.1"/>
    </source>
</evidence>
<proteinExistence type="inferred from homology"/>
<dbReference type="InterPro" id="IPR052021">
    <property type="entry name" value="Type-I_RS_S_subunit"/>
</dbReference>
<sequence>MCEAVVDCPHSTPVWTDTGFVVLRNQNIKDGRLDLSAPSYTDEEHFKQRVRRMAPRPGDIVITREAPMGEVCKIPEGLTCCLGQRQVLLRPKAGVNADYLLYALQSPVVQEQIRWNEGTGSTVSNIRIPVLEKIEIPRLGASEQFIAAALKSVDDKIDINRRINQTLEAMAQAIFKSWFVDFDPVKAKIAAKAEGRDPQRAAMTAISGKADAELDALPPQQYEQLAATAALFPDEMEESELGEIPMGWIAGNLGDICNFTAGSAFSPEHQGSAEGDYPFIKVSDMNLVGNEVFIQSANNYVSQARQLEMKAKLHPQGATVFAKIGVALISNRRRLLITPTIIDNNMMSASPIEGKSASYFLYSMLSTIDFNTLVSGTALPYLNVSDLRKIPIVRPLDDVCRAFELKAAPIFLMMQKLAAQSVTLASVRGALLPKLLSGEIEVSGLDEG</sequence>
<protein>
    <submittedName>
        <fullName evidence="5">Type I restriction enzyme S subunit</fullName>
    </submittedName>
</protein>
<keyword evidence="2" id="KW-0680">Restriction system</keyword>
<dbReference type="AlphaFoldDB" id="A0A561XCC6"/>
<dbReference type="InterPro" id="IPR044946">
    <property type="entry name" value="Restrct_endonuc_typeI_TRD_sf"/>
</dbReference>
<keyword evidence="3" id="KW-0238">DNA-binding</keyword>
<dbReference type="SUPFAM" id="SSF116734">
    <property type="entry name" value="DNA methylase specificity domain"/>
    <property type="match status" value="2"/>
</dbReference>
<accession>A0A561XCC6</accession>
<dbReference type="EMBL" id="VJWE01000017">
    <property type="protein sequence ID" value="TWG33765.1"/>
    <property type="molecule type" value="Genomic_DNA"/>
</dbReference>
<dbReference type="Gene3D" id="3.90.220.20">
    <property type="entry name" value="DNA methylase specificity domains"/>
    <property type="match status" value="2"/>
</dbReference>
<comment type="similarity">
    <text evidence="1">Belongs to the type-I restriction system S methylase family.</text>
</comment>
<dbReference type="GO" id="GO:0009307">
    <property type="term" value="P:DNA restriction-modification system"/>
    <property type="evidence" value="ECO:0007669"/>
    <property type="project" value="UniProtKB-KW"/>
</dbReference>
<dbReference type="PANTHER" id="PTHR30408">
    <property type="entry name" value="TYPE-1 RESTRICTION ENZYME ECOKI SPECIFICITY PROTEIN"/>
    <property type="match status" value="1"/>
</dbReference>
<organism evidence="5 6">
    <name type="scientific">Acidovorax delafieldii</name>
    <name type="common">Pseudomonas delafieldii</name>
    <dbReference type="NCBI Taxonomy" id="47920"/>
    <lineage>
        <taxon>Bacteria</taxon>
        <taxon>Pseudomonadati</taxon>
        <taxon>Pseudomonadota</taxon>
        <taxon>Betaproteobacteria</taxon>
        <taxon>Burkholderiales</taxon>
        <taxon>Comamonadaceae</taxon>
        <taxon>Acidovorax</taxon>
    </lineage>
</organism>
<comment type="caution">
    <text evidence="5">The sequence shown here is derived from an EMBL/GenBank/DDBJ whole genome shotgun (WGS) entry which is preliminary data.</text>
</comment>
<dbReference type="Proteomes" id="UP000321485">
    <property type="component" value="Unassembled WGS sequence"/>
</dbReference>
<evidence type="ECO:0000256" key="1">
    <source>
        <dbReference type="ARBA" id="ARBA00010923"/>
    </source>
</evidence>
<dbReference type="CDD" id="cd17246">
    <property type="entry name" value="RMtype1_S_SonII-TRD2-CR2_like"/>
    <property type="match status" value="1"/>
</dbReference>
<evidence type="ECO:0000256" key="3">
    <source>
        <dbReference type="ARBA" id="ARBA00023125"/>
    </source>
</evidence>
<name>A0A561XCC6_ACIDE</name>